<dbReference type="RefSeq" id="WP_042212581.1">
    <property type="nucleotide sequence ID" value="NZ_BBLU01000002.1"/>
</dbReference>
<name>A0A1H6ULN7_9MICO</name>
<proteinExistence type="predicted"/>
<keyword evidence="2" id="KW-1185">Reference proteome</keyword>
<evidence type="ECO:0000313" key="2">
    <source>
        <dbReference type="Proteomes" id="UP000183315"/>
    </source>
</evidence>
<accession>A0A1H6ULN7</accession>
<evidence type="ECO:0008006" key="3">
    <source>
        <dbReference type="Google" id="ProtNLM"/>
    </source>
</evidence>
<dbReference type="AlphaFoldDB" id="A0A1H6ULN7"/>
<dbReference type="Proteomes" id="UP000183315">
    <property type="component" value="Unassembled WGS sequence"/>
</dbReference>
<organism evidence="1 2">
    <name type="scientific">Demequina mangrovi</name>
    <dbReference type="NCBI Taxonomy" id="1043493"/>
    <lineage>
        <taxon>Bacteria</taxon>
        <taxon>Bacillati</taxon>
        <taxon>Actinomycetota</taxon>
        <taxon>Actinomycetes</taxon>
        <taxon>Micrococcales</taxon>
        <taxon>Demequinaceae</taxon>
        <taxon>Demequina</taxon>
    </lineage>
</organism>
<dbReference type="STRING" id="1043493.SAMN05421637_0403"/>
<gene>
    <name evidence="1" type="ORF">SAMN05421637_0403</name>
</gene>
<evidence type="ECO:0000313" key="1">
    <source>
        <dbReference type="EMBL" id="SEI91634.1"/>
    </source>
</evidence>
<protein>
    <recommendedName>
        <fullName evidence="3">Sporulation related domain-containing protein</fullName>
    </recommendedName>
</protein>
<dbReference type="OrthoDB" id="3268477at2"/>
<dbReference type="EMBL" id="FNZI01000001">
    <property type="protein sequence ID" value="SEI91634.1"/>
    <property type="molecule type" value="Genomic_DNA"/>
</dbReference>
<sequence>MSPESDHPVEYFFNTRTKMVEKGRQSSWEHLMGPYPTAEEAAGALEIAKHRTESWDDDDDRWRNES</sequence>
<reference evidence="2" key="1">
    <citation type="submission" date="2016-10" db="EMBL/GenBank/DDBJ databases">
        <authorList>
            <person name="Varghese N."/>
        </authorList>
    </citation>
    <scope>NUCLEOTIDE SEQUENCE [LARGE SCALE GENOMIC DNA]</scope>
    <source>
        <strain evidence="2">DSM 24868</strain>
    </source>
</reference>